<comment type="caution">
    <text evidence="2">The sequence shown here is derived from an EMBL/GenBank/DDBJ whole genome shotgun (WGS) entry which is preliminary data.</text>
</comment>
<dbReference type="Proteomes" id="UP000451471">
    <property type="component" value="Unassembled WGS sequence"/>
</dbReference>
<dbReference type="AlphaFoldDB" id="A0A6B0GPE1"/>
<evidence type="ECO:0000313" key="3">
    <source>
        <dbReference type="Proteomes" id="UP000451471"/>
    </source>
</evidence>
<dbReference type="InterPro" id="IPR014729">
    <property type="entry name" value="Rossmann-like_a/b/a_fold"/>
</dbReference>
<name>A0A6B0GPE1_9EURY</name>
<evidence type="ECO:0000313" key="2">
    <source>
        <dbReference type="EMBL" id="MWG33488.1"/>
    </source>
</evidence>
<gene>
    <name evidence="2" type="ORF">GQS65_03110</name>
</gene>
<dbReference type="RefSeq" id="WP_158203210.1">
    <property type="nucleotide sequence ID" value="NZ_WSZK01000007.1"/>
</dbReference>
<keyword evidence="3" id="KW-1185">Reference proteome</keyword>
<accession>A0A6B0GPE1</accession>
<dbReference type="Pfam" id="PF00582">
    <property type="entry name" value="Usp"/>
    <property type="match status" value="1"/>
</dbReference>
<reference evidence="2 3" key="1">
    <citation type="submission" date="2019-12" db="EMBL/GenBank/DDBJ databases">
        <title>Halocatena pleomorpha gen. nov. sp. nov., an extremely halophilic archaeon of family Halobacteriaceae isolated from saltpan soil.</title>
        <authorList>
            <person name="Pal Y."/>
            <person name="Verma A."/>
            <person name="Krishnamurthi S."/>
            <person name="Kumar P."/>
        </authorList>
    </citation>
    <scope>NUCLEOTIDE SEQUENCE [LARGE SCALE GENOMIC DNA]</scope>
    <source>
        <strain evidence="2 3">JCM 16495</strain>
    </source>
</reference>
<dbReference type="InterPro" id="IPR006016">
    <property type="entry name" value="UspA"/>
</dbReference>
<evidence type="ECO:0000259" key="1">
    <source>
        <dbReference type="Pfam" id="PF00582"/>
    </source>
</evidence>
<dbReference type="Gene3D" id="3.40.50.620">
    <property type="entry name" value="HUPs"/>
    <property type="match status" value="1"/>
</dbReference>
<organism evidence="2 3">
    <name type="scientific">Halomarina oriensis</name>
    <dbReference type="NCBI Taxonomy" id="671145"/>
    <lineage>
        <taxon>Archaea</taxon>
        <taxon>Methanobacteriati</taxon>
        <taxon>Methanobacteriota</taxon>
        <taxon>Stenosarchaea group</taxon>
        <taxon>Halobacteria</taxon>
        <taxon>Halobacteriales</taxon>
        <taxon>Natronomonadaceae</taxon>
        <taxon>Halomarina</taxon>
    </lineage>
</organism>
<proteinExistence type="predicted"/>
<sequence>MDRGLVVVDHTESHRELLTEAAEHAAGADAELVLLTTMTEAEYEEKARDLETIGSVENVTYSSGEILDGVAARTREFAAGALGDVSTEVVARVADDGDLANAVITTAEDHDCDHVFLLGRRRSPTGKAVFGDVAQQVVLNFDGFVTVSTQ</sequence>
<dbReference type="OrthoDB" id="307404at2157"/>
<feature type="domain" description="UspA" evidence="1">
    <location>
        <begin position="5"/>
        <end position="142"/>
    </location>
</feature>
<dbReference type="EMBL" id="WSZK01000007">
    <property type="protein sequence ID" value="MWG33488.1"/>
    <property type="molecule type" value="Genomic_DNA"/>
</dbReference>
<dbReference type="SUPFAM" id="SSF52402">
    <property type="entry name" value="Adenine nucleotide alpha hydrolases-like"/>
    <property type="match status" value="1"/>
</dbReference>
<protein>
    <submittedName>
        <fullName evidence="2">Universal stress protein</fullName>
    </submittedName>
</protein>